<evidence type="ECO:0008006" key="3">
    <source>
        <dbReference type="Google" id="ProtNLM"/>
    </source>
</evidence>
<organism evidence="1 2">
    <name type="scientific">Nasonia vitripennis</name>
    <name type="common">Parasitic wasp</name>
    <dbReference type="NCBI Taxonomy" id="7425"/>
    <lineage>
        <taxon>Eukaryota</taxon>
        <taxon>Metazoa</taxon>
        <taxon>Ecdysozoa</taxon>
        <taxon>Arthropoda</taxon>
        <taxon>Hexapoda</taxon>
        <taxon>Insecta</taxon>
        <taxon>Pterygota</taxon>
        <taxon>Neoptera</taxon>
        <taxon>Endopterygota</taxon>
        <taxon>Hymenoptera</taxon>
        <taxon>Apocrita</taxon>
        <taxon>Proctotrupomorpha</taxon>
        <taxon>Chalcidoidea</taxon>
        <taxon>Pteromalidae</taxon>
        <taxon>Pteromalinae</taxon>
        <taxon>Nasonia</taxon>
    </lineage>
</organism>
<accession>A0A7M7H8V3</accession>
<dbReference type="InParanoid" id="A0A7M7H8V3"/>
<dbReference type="EnsemblMetazoa" id="XM_008213810">
    <property type="protein sequence ID" value="XP_008212032"/>
    <property type="gene ID" value="LOC103317083"/>
</dbReference>
<dbReference type="GeneID" id="103317083"/>
<proteinExistence type="predicted"/>
<dbReference type="Proteomes" id="UP000002358">
    <property type="component" value="Unassembled WGS sequence"/>
</dbReference>
<evidence type="ECO:0000313" key="2">
    <source>
        <dbReference type="Proteomes" id="UP000002358"/>
    </source>
</evidence>
<dbReference type="RefSeq" id="XP_008212032.1">
    <property type="nucleotide sequence ID" value="XM_008213810.1"/>
</dbReference>
<reference evidence="1" key="1">
    <citation type="submission" date="2021-01" db="UniProtKB">
        <authorList>
            <consortium name="EnsemblMetazoa"/>
        </authorList>
    </citation>
    <scope>IDENTIFICATION</scope>
</reference>
<dbReference type="AlphaFoldDB" id="A0A7M7H8V3"/>
<evidence type="ECO:0000313" key="1">
    <source>
        <dbReference type="EnsemblMetazoa" id="XP_008212032"/>
    </source>
</evidence>
<protein>
    <recommendedName>
        <fullName evidence="3">Reverse transcriptase domain-containing protein</fullName>
    </recommendedName>
</protein>
<dbReference type="OrthoDB" id="7547758at2759"/>
<dbReference type="KEGG" id="nvi:103317083"/>
<keyword evidence="2" id="KW-1185">Reference proteome</keyword>
<sequence>MVGAFLDIQGTFNRTSTETVTEEAIKQNVPRPLIQWLEGMLNCRTMVSKLGTTMVTGVVSKGCAQRGVVFPTIWSAVANGLLEALNVGGAMPMPMLMLSVNPDKIELVIFTCKYTIETYRVSRLSDTTLEVKDSVKYLCVVLDMKLTALLLRLAYAALVRWPKVEQAGAKKALERIWGLITKLTTGALRTTTTKALGILVEVEPFHLTIICEAIKAAHRLNDYGQWKQETRHS</sequence>
<name>A0A7M7H8V3_NASVI</name>